<dbReference type="Gene3D" id="2.40.10.10">
    <property type="entry name" value="Trypsin-like serine proteases"/>
    <property type="match status" value="2"/>
</dbReference>
<evidence type="ECO:0000256" key="1">
    <source>
        <dbReference type="ARBA" id="ARBA00010541"/>
    </source>
</evidence>
<dbReference type="PRINTS" id="PR00834">
    <property type="entry name" value="PROTEASES2C"/>
</dbReference>
<dbReference type="EMBL" id="LWHJ01000027">
    <property type="protein sequence ID" value="OAQ39671.1"/>
    <property type="molecule type" value="Genomic_DNA"/>
</dbReference>
<keyword evidence="6" id="KW-1185">Reference proteome</keyword>
<dbReference type="RefSeq" id="WP_068822290.1">
    <property type="nucleotide sequence ID" value="NZ_LWHJ01000027.1"/>
</dbReference>
<evidence type="ECO:0000256" key="3">
    <source>
        <dbReference type="ARBA" id="ARBA00022801"/>
    </source>
</evidence>
<keyword evidence="2 5" id="KW-0645">Protease</keyword>
<comment type="caution">
    <text evidence="5">The sequence shown here is derived from an EMBL/GenBank/DDBJ whole genome shotgun (WGS) entry which is preliminary data.</text>
</comment>
<dbReference type="STRING" id="1826909.A5893_08795"/>
<sequence length="364" mass="40447">MKSEIELIKEIEAYLFQEMDAQQSSAFENERKQNSSFDQKVSEHLNFLQSLKSYGDKKELKAAMDTIHDDIDLDAIRAEYQEKPSKVVSLWKKSKRSLAVAASIAVLVTLSTLFFTGQFDGENHVSNYSELKRDMETIKRSQKALIRNINNATNQPQDISQFGGTGFALSSNGYLVTNYHVVKDADSIYVQNGKGESFKAETIYIDPTYDIAVLQIIDPLFKNLSPLPYTFKKSNAELGEDVYTIGYPKDDIVYGKGYLSSSTGFGGDSTAYQVSIPVNPGNSGGPLMDNRGNVIGIVSGKQTLADGAAFAVKSDFVLKSIDNIPQDSLKQKININKKNTLAGLNRTAQIRKMQDYIFIVKVYN</sequence>
<protein>
    <submittedName>
        <fullName evidence="5">Protease Do</fullName>
    </submittedName>
</protein>
<dbReference type="InterPro" id="IPR001940">
    <property type="entry name" value="Peptidase_S1C"/>
</dbReference>
<dbReference type="OrthoDB" id="9766361at2"/>
<dbReference type="InterPro" id="IPR009003">
    <property type="entry name" value="Peptidase_S1_PA"/>
</dbReference>
<dbReference type="PANTHER" id="PTHR43343">
    <property type="entry name" value="PEPTIDASE S12"/>
    <property type="match status" value="1"/>
</dbReference>
<keyword evidence="4" id="KW-0175">Coiled coil</keyword>
<dbReference type="AlphaFoldDB" id="A0A179DF68"/>
<evidence type="ECO:0000256" key="4">
    <source>
        <dbReference type="SAM" id="Coils"/>
    </source>
</evidence>
<dbReference type="PANTHER" id="PTHR43343:SF3">
    <property type="entry name" value="PROTEASE DO-LIKE 8, CHLOROPLASTIC"/>
    <property type="match status" value="1"/>
</dbReference>
<gene>
    <name evidence="5" type="ORF">A5893_08795</name>
</gene>
<dbReference type="Proteomes" id="UP000078459">
    <property type="component" value="Unassembled WGS sequence"/>
</dbReference>
<proteinExistence type="inferred from homology"/>
<dbReference type="Pfam" id="PF13365">
    <property type="entry name" value="Trypsin_2"/>
    <property type="match status" value="1"/>
</dbReference>
<reference evidence="5 6" key="1">
    <citation type="submission" date="2016-04" db="EMBL/GenBank/DDBJ databases">
        <authorList>
            <person name="Evans L.H."/>
            <person name="Alamgir A."/>
            <person name="Owens N."/>
            <person name="Weber N.D."/>
            <person name="Virtaneva K."/>
            <person name="Barbian K."/>
            <person name="Babar A."/>
            <person name="Rosenke K."/>
        </authorList>
    </citation>
    <scope>NUCLEOTIDE SEQUENCE [LARGE SCALE GENOMIC DNA]</scope>
    <source>
        <strain evidence="5 6">CCM 8644</strain>
    </source>
</reference>
<reference evidence="5 6" key="2">
    <citation type="submission" date="2016-06" db="EMBL/GenBank/DDBJ databases">
        <title>Pedobacter psychrophilus sp. nov., isolated from Antarctic fragmentary rock.</title>
        <authorList>
            <person name="Svec P."/>
        </authorList>
    </citation>
    <scope>NUCLEOTIDE SEQUENCE [LARGE SCALE GENOMIC DNA]</scope>
    <source>
        <strain evidence="5 6">CCM 8644</strain>
    </source>
</reference>
<dbReference type="InterPro" id="IPR051201">
    <property type="entry name" value="Chloro_Bact_Ser_Proteases"/>
</dbReference>
<evidence type="ECO:0000313" key="6">
    <source>
        <dbReference type="Proteomes" id="UP000078459"/>
    </source>
</evidence>
<dbReference type="GO" id="GO:0006508">
    <property type="term" value="P:proteolysis"/>
    <property type="evidence" value="ECO:0007669"/>
    <property type="project" value="UniProtKB-KW"/>
</dbReference>
<feature type="coiled-coil region" evidence="4">
    <location>
        <begin position="128"/>
        <end position="155"/>
    </location>
</feature>
<dbReference type="GO" id="GO:0004252">
    <property type="term" value="F:serine-type endopeptidase activity"/>
    <property type="evidence" value="ECO:0007669"/>
    <property type="project" value="InterPro"/>
</dbReference>
<keyword evidence="3" id="KW-0378">Hydrolase</keyword>
<evidence type="ECO:0000256" key="2">
    <source>
        <dbReference type="ARBA" id="ARBA00022670"/>
    </source>
</evidence>
<dbReference type="SUPFAM" id="SSF50494">
    <property type="entry name" value="Trypsin-like serine proteases"/>
    <property type="match status" value="1"/>
</dbReference>
<organism evidence="5 6">
    <name type="scientific">Pedobacter psychrophilus</name>
    <dbReference type="NCBI Taxonomy" id="1826909"/>
    <lineage>
        <taxon>Bacteria</taxon>
        <taxon>Pseudomonadati</taxon>
        <taxon>Bacteroidota</taxon>
        <taxon>Sphingobacteriia</taxon>
        <taxon>Sphingobacteriales</taxon>
        <taxon>Sphingobacteriaceae</taxon>
        <taxon>Pedobacter</taxon>
    </lineage>
</organism>
<evidence type="ECO:0000313" key="5">
    <source>
        <dbReference type="EMBL" id="OAQ39671.1"/>
    </source>
</evidence>
<comment type="similarity">
    <text evidence="1">Belongs to the peptidase S1C family.</text>
</comment>
<dbReference type="InterPro" id="IPR043504">
    <property type="entry name" value="Peptidase_S1_PA_chymotrypsin"/>
</dbReference>
<accession>A0A179DF68</accession>
<name>A0A179DF68_9SPHI</name>